<dbReference type="InterPro" id="IPR003010">
    <property type="entry name" value="C-N_Hydrolase"/>
</dbReference>
<keyword evidence="4" id="KW-1185">Reference proteome</keyword>
<evidence type="ECO:0000313" key="3">
    <source>
        <dbReference type="EMBL" id="AMM41946.1"/>
    </source>
</evidence>
<accession>A0A7U4QMB1</accession>
<comment type="similarity">
    <text evidence="1">Belongs to the carbon-nitrogen hydrolase superfamily. NIT1/NIT2 family.</text>
</comment>
<dbReference type="InterPro" id="IPR001110">
    <property type="entry name" value="UPF0012_CS"/>
</dbReference>
<dbReference type="Pfam" id="PF00795">
    <property type="entry name" value="CN_hydrolase"/>
    <property type="match status" value="1"/>
</dbReference>
<organism evidence="3 4">
    <name type="scientific">Desulfofervidus auxilii</name>
    <dbReference type="NCBI Taxonomy" id="1621989"/>
    <lineage>
        <taxon>Bacteria</taxon>
        <taxon>Pseudomonadati</taxon>
        <taxon>Thermodesulfobacteriota</taxon>
        <taxon>Candidatus Desulfofervidia</taxon>
        <taxon>Candidatus Desulfofervidales</taxon>
        <taxon>Candidatus Desulfofervidaceae</taxon>
        <taxon>Candidatus Desulfofervidus</taxon>
    </lineage>
</organism>
<feature type="domain" description="CN hydrolase" evidence="2">
    <location>
        <begin position="3"/>
        <end position="235"/>
    </location>
</feature>
<name>A0A7U4QMB1_DESA2</name>
<dbReference type="AlphaFoldDB" id="A0A7U4QMB1"/>
<dbReference type="PROSITE" id="PS01227">
    <property type="entry name" value="UPF0012"/>
    <property type="match status" value="1"/>
</dbReference>
<dbReference type="Gene3D" id="3.60.110.10">
    <property type="entry name" value="Carbon-nitrogen hydrolase"/>
    <property type="match status" value="1"/>
</dbReference>
<reference evidence="3 4" key="1">
    <citation type="submission" date="2015-10" db="EMBL/GenBank/DDBJ databases">
        <title>Candidatus Desulfofervidus auxilii, a hydrogenotrophic sulfate-reducing bacterium involved in the thermophilic anaerobic oxidation of methane.</title>
        <authorList>
            <person name="Krukenberg V."/>
            <person name="Richter M."/>
            <person name="Wegener G."/>
        </authorList>
    </citation>
    <scope>NUCLEOTIDE SEQUENCE [LARGE SCALE GENOMIC DNA]</scope>
    <source>
        <strain evidence="3 4">HS1</strain>
    </source>
</reference>
<dbReference type="RefSeq" id="WP_066065260.1">
    <property type="nucleotide sequence ID" value="NZ_CP013015.1"/>
</dbReference>
<gene>
    <name evidence="3" type="ORF">HS1_002160</name>
</gene>
<dbReference type="KEGG" id="daw:HS1_002160"/>
<keyword evidence="3" id="KW-0012">Acyltransferase</keyword>
<dbReference type="PANTHER" id="PTHR23088">
    <property type="entry name" value="NITRILASE-RELATED"/>
    <property type="match status" value="1"/>
</dbReference>
<sequence length="258" mass="29059">MLVKIGIIQLDIHLGEINRNVNYALSNIQNMVEKGVRLIVLPELWTSGFDYKHLEKIAETTPKILQEVQQIITANTLVIGTLPEIKKGKLYNTAFLIDKTGLLDFYQKSHLFTPSGEDKHFTPGKKAVVVTTHLSKIGVLICYDLRFPEIARCLTLKGAEILAISAAWPLERIEHWRILLRARAIENQLFVIAANASGTQNKIKMGGHSAVISPDGTCLIEADDSETILITEIDLKRVYTFREEIPCLKSRRPEIYNV</sequence>
<dbReference type="GO" id="GO:0016746">
    <property type="term" value="F:acyltransferase activity"/>
    <property type="evidence" value="ECO:0007669"/>
    <property type="project" value="UniProtKB-KW"/>
</dbReference>
<evidence type="ECO:0000313" key="4">
    <source>
        <dbReference type="Proteomes" id="UP000070560"/>
    </source>
</evidence>
<proteinExistence type="inferred from homology"/>
<dbReference type="EMBL" id="CP013015">
    <property type="protein sequence ID" value="AMM41946.1"/>
    <property type="molecule type" value="Genomic_DNA"/>
</dbReference>
<evidence type="ECO:0000256" key="1">
    <source>
        <dbReference type="ARBA" id="ARBA00010613"/>
    </source>
</evidence>
<dbReference type="CDD" id="cd07583">
    <property type="entry name" value="nitrilase_5"/>
    <property type="match status" value="1"/>
</dbReference>
<dbReference type="OrthoDB" id="9811121at2"/>
<keyword evidence="3" id="KW-0449">Lipoprotein</keyword>
<dbReference type="InterPro" id="IPR036526">
    <property type="entry name" value="C-N_Hydrolase_sf"/>
</dbReference>
<keyword evidence="3" id="KW-0808">Transferase</keyword>
<dbReference type="Proteomes" id="UP000070560">
    <property type="component" value="Chromosome"/>
</dbReference>
<dbReference type="PANTHER" id="PTHR23088:SF27">
    <property type="entry name" value="DEAMINATED GLUTATHIONE AMIDASE"/>
    <property type="match status" value="1"/>
</dbReference>
<dbReference type="SUPFAM" id="SSF56317">
    <property type="entry name" value="Carbon-nitrogen hydrolase"/>
    <property type="match status" value="1"/>
</dbReference>
<evidence type="ECO:0000259" key="2">
    <source>
        <dbReference type="PROSITE" id="PS50263"/>
    </source>
</evidence>
<dbReference type="PROSITE" id="PS50263">
    <property type="entry name" value="CN_HYDROLASE"/>
    <property type="match status" value="1"/>
</dbReference>
<protein>
    <submittedName>
        <fullName evidence="3">Nitrilase/cyanide hydratase and apolipoprotein N-acyltransferase</fullName>
    </submittedName>
</protein>